<keyword evidence="2" id="KW-1185">Reference proteome</keyword>
<name>A0ABS1XMK3_9ACTN</name>
<sequence length="127" mass="14052">MNDGTNAKVPPARLPDVSGRWAGATDAEQKMLVGQAHAEAIDEDGDRNAREFDRVQYVYNEAVGYRGEVAEHVDARTVSVVFSFPADGVGRSMPIRDEAGRIRICETDGNRVGWARLTEFEWTDTLP</sequence>
<dbReference type="Proteomes" id="UP000601027">
    <property type="component" value="Unassembled WGS sequence"/>
</dbReference>
<reference evidence="1 2" key="1">
    <citation type="submission" date="2021-01" db="EMBL/GenBank/DDBJ databases">
        <title>Draft genome sequence of Micromonospora sp. strain STR1_7.</title>
        <authorList>
            <person name="Karlyshev A."/>
            <person name="Jawad R."/>
        </authorList>
    </citation>
    <scope>NUCLEOTIDE SEQUENCE [LARGE SCALE GENOMIC DNA]</scope>
    <source>
        <strain evidence="1 2">STR1-7</strain>
    </source>
</reference>
<organism evidence="1 2">
    <name type="scientific">Micromonospora parastrephiae</name>
    <dbReference type="NCBI Taxonomy" id="2806101"/>
    <lineage>
        <taxon>Bacteria</taxon>
        <taxon>Bacillati</taxon>
        <taxon>Actinomycetota</taxon>
        <taxon>Actinomycetes</taxon>
        <taxon>Micromonosporales</taxon>
        <taxon>Micromonosporaceae</taxon>
        <taxon>Micromonospora</taxon>
    </lineage>
</organism>
<dbReference type="EMBL" id="JAEVHM010000001">
    <property type="protein sequence ID" value="MBM0230501.1"/>
    <property type="molecule type" value="Genomic_DNA"/>
</dbReference>
<comment type="caution">
    <text evidence="1">The sequence shown here is derived from an EMBL/GenBank/DDBJ whole genome shotgun (WGS) entry which is preliminary data.</text>
</comment>
<proteinExistence type="predicted"/>
<evidence type="ECO:0000313" key="1">
    <source>
        <dbReference type="EMBL" id="MBM0230501.1"/>
    </source>
</evidence>
<gene>
    <name evidence="1" type="ORF">JNW91_00600</name>
</gene>
<dbReference type="RefSeq" id="WP_203172973.1">
    <property type="nucleotide sequence ID" value="NZ_JAEVHM010000001.1"/>
</dbReference>
<evidence type="ECO:0000313" key="2">
    <source>
        <dbReference type="Proteomes" id="UP000601027"/>
    </source>
</evidence>
<accession>A0ABS1XMK3</accession>
<protein>
    <submittedName>
        <fullName evidence="1">Uncharacterized protein</fullName>
    </submittedName>
</protein>